<comment type="caution">
    <text evidence="2">The sequence shown here is derived from an EMBL/GenBank/DDBJ whole genome shotgun (WGS) entry which is preliminary data.</text>
</comment>
<accession>L9ZMK7</accession>
<dbReference type="Gene3D" id="3.40.50.2000">
    <property type="entry name" value="Glycogen Phosphorylase B"/>
    <property type="match status" value="1"/>
</dbReference>
<dbReference type="STRING" id="1227493.C483_18433"/>
<dbReference type="PANTHER" id="PTHR39662">
    <property type="entry name" value="DUF354 DOMAIN-CONTAINING PROTEIN-RELATED"/>
    <property type="match status" value="1"/>
</dbReference>
<dbReference type="Proteomes" id="UP000011519">
    <property type="component" value="Unassembled WGS sequence"/>
</dbReference>
<keyword evidence="3" id="KW-1185">Reference proteome</keyword>
<dbReference type="PATRIC" id="fig|1227493.4.peg.3708"/>
<dbReference type="OrthoDB" id="185087at2157"/>
<proteinExistence type="predicted"/>
<organism evidence="2 3">
    <name type="scientific">Natrialba hulunbeirensis JCM 10989</name>
    <dbReference type="NCBI Taxonomy" id="1227493"/>
    <lineage>
        <taxon>Archaea</taxon>
        <taxon>Methanobacteriati</taxon>
        <taxon>Methanobacteriota</taxon>
        <taxon>Stenosarchaea group</taxon>
        <taxon>Halobacteria</taxon>
        <taxon>Halobacteriales</taxon>
        <taxon>Natrialbaceae</taxon>
        <taxon>Natrialba</taxon>
    </lineage>
</organism>
<dbReference type="SUPFAM" id="SSF53756">
    <property type="entry name" value="UDP-Glycosyltransferase/glycogen phosphorylase"/>
    <property type="match status" value="1"/>
</dbReference>
<gene>
    <name evidence="2" type="ORF">C483_18433</name>
</gene>
<evidence type="ECO:0000313" key="3">
    <source>
        <dbReference type="Proteomes" id="UP000011519"/>
    </source>
</evidence>
<dbReference type="EMBL" id="AOIM01000042">
    <property type="protein sequence ID" value="ELY87296.1"/>
    <property type="molecule type" value="Genomic_DNA"/>
</dbReference>
<evidence type="ECO:0008006" key="4">
    <source>
        <dbReference type="Google" id="ProtNLM"/>
    </source>
</evidence>
<evidence type="ECO:0000313" key="2">
    <source>
        <dbReference type="EMBL" id="ELY87296.1"/>
    </source>
</evidence>
<dbReference type="AlphaFoldDB" id="L9ZMK7"/>
<name>L9ZMK7_9EURY</name>
<sequence length="389" mass="42047">MKFLFFTNTPAHVHLYKHAVRDLRARGHDVRILAREYTCTVELLEWDDLPYEVYGACGTTKGSLVSRLPAHYVRAIRLARRFDPDLIFGMGGYAAHTGAVLRTPTVLLIDSEPAAFDHAISTPFARTVLTPNTFRKDLGDHHYVFDGLKECAYLHPDVYEPNPNVRDALDLGADEPFAILRLNAFGSQHDVGKQGITGIERRQIIEQLAEKVTVLVSDEGGTANLEGLPARSFDLHPALLHDALSAADLLVADTQTMVTEAALLGTPAIRSNSFVGDDDMGNFVELEKRGLIRNVASPAAICDEIEALFSGGATGDGAGGADTAVDDLHQRRRDEFLADTVPLSDLIVDVALAEGAVDELESARQFGQHARSDRSGSGSGSESMGVGSD</sequence>
<dbReference type="PANTHER" id="PTHR39662:SF1">
    <property type="entry name" value="DUF354 DOMAIN-CONTAINING PROTEIN"/>
    <property type="match status" value="1"/>
</dbReference>
<protein>
    <recommendedName>
        <fullName evidence="4">DUF354 domain-containing protein</fullName>
    </recommendedName>
</protein>
<feature type="region of interest" description="Disordered" evidence="1">
    <location>
        <begin position="362"/>
        <end position="389"/>
    </location>
</feature>
<dbReference type="InterPro" id="IPR007152">
    <property type="entry name" value="DUF354"/>
</dbReference>
<feature type="compositionally biased region" description="Low complexity" evidence="1">
    <location>
        <begin position="380"/>
        <end position="389"/>
    </location>
</feature>
<reference evidence="2 3" key="1">
    <citation type="journal article" date="2014" name="PLoS Genet.">
        <title>Phylogenetically driven sequencing of extremely halophilic archaea reveals strategies for static and dynamic osmo-response.</title>
        <authorList>
            <person name="Becker E.A."/>
            <person name="Seitzer P.M."/>
            <person name="Tritt A."/>
            <person name="Larsen D."/>
            <person name="Krusor M."/>
            <person name="Yao A.I."/>
            <person name="Wu D."/>
            <person name="Madern D."/>
            <person name="Eisen J.A."/>
            <person name="Darling A.E."/>
            <person name="Facciotti M.T."/>
        </authorList>
    </citation>
    <scope>NUCLEOTIDE SEQUENCE [LARGE SCALE GENOMIC DNA]</scope>
    <source>
        <strain evidence="2 3">JCM 10989</strain>
    </source>
</reference>
<dbReference type="RefSeq" id="WP_006654813.1">
    <property type="nucleotide sequence ID" value="NZ_AOIM01000042.1"/>
</dbReference>
<evidence type="ECO:0000256" key="1">
    <source>
        <dbReference type="SAM" id="MobiDB-lite"/>
    </source>
</evidence>